<sequence>MSKKKRIMYKYKLMKGNQILYIGITNDLKRRAREHKGEGHKGSMKIFGRAVTEESARQWEIAELEKYKRSHGGNLPKYNKKIG</sequence>
<dbReference type="InterPro" id="IPR000305">
    <property type="entry name" value="GIY-YIG_endonuc"/>
</dbReference>
<evidence type="ECO:0000313" key="2">
    <source>
        <dbReference type="EMBL" id="KKL87916.1"/>
    </source>
</evidence>
<accession>A0A0F9GBR3</accession>
<evidence type="ECO:0000259" key="1">
    <source>
        <dbReference type="PROSITE" id="PS50164"/>
    </source>
</evidence>
<dbReference type="PROSITE" id="PS50164">
    <property type="entry name" value="GIY_YIG"/>
    <property type="match status" value="1"/>
</dbReference>
<dbReference type="EMBL" id="LAZR01020708">
    <property type="protein sequence ID" value="KKL87916.1"/>
    <property type="molecule type" value="Genomic_DNA"/>
</dbReference>
<dbReference type="SUPFAM" id="SSF82771">
    <property type="entry name" value="GIY-YIG endonuclease"/>
    <property type="match status" value="1"/>
</dbReference>
<dbReference type="AlphaFoldDB" id="A0A0F9GBR3"/>
<proteinExistence type="predicted"/>
<name>A0A0F9GBR3_9ZZZZ</name>
<organism evidence="2">
    <name type="scientific">marine sediment metagenome</name>
    <dbReference type="NCBI Taxonomy" id="412755"/>
    <lineage>
        <taxon>unclassified sequences</taxon>
        <taxon>metagenomes</taxon>
        <taxon>ecological metagenomes</taxon>
    </lineage>
</organism>
<reference evidence="2" key="1">
    <citation type="journal article" date="2015" name="Nature">
        <title>Complex archaea that bridge the gap between prokaryotes and eukaryotes.</title>
        <authorList>
            <person name="Spang A."/>
            <person name="Saw J.H."/>
            <person name="Jorgensen S.L."/>
            <person name="Zaremba-Niedzwiedzka K."/>
            <person name="Martijn J."/>
            <person name="Lind A.E."/>
            <person name="van Eijk R."/>
            <person name="Schleper C."/>
            <person name="Guy L."/>
            <person name="Ettema T.J."/>
        </authorList>
    </citation>
    <scope>NUCLEOTIDE SEQUENCE</scope>
</reference>
<comment type="caution">
    <text evidence="2">The sequence shown here is derived from an EMBL/GenBank/DDBJ whole genome shotgun (WGS) entry which is preliminary data.</text>
</comment>
<feature type="domain" description="GIY-YIG" evidence="1">
    <location>
        <begin position="1"/>
        <end position="80"/>
    </location>
</feature>
<dbReference type="Gene3D" id="3.40.1440.10">
    <property type="entry name" value="GIY-YIG endonuclease"/>
    <property type="match status" value="1"/>
</dbReference>
<dbReference type="InterPro" id="IPR035901">
    <property type="entry name" value="GIY-YIG_endonuc_sf"/>
</dbReference>
<gene>
    <name evidence="2" type="ORF">LCGC14_1929910</name>
</gene>
<protein>
    <recommendedName>
        <fullName evidence="1">GIY-YIG domain-containing protein</fullName>
    </recommendedName>
</protein>
<dbReference type="Pfam" id="PF01541">
    <property type="entry name" value="GIY-YIG"/>
    <property type="match status" value="1"/>
</dbReference>